<dbReference type="InterPro" id="IPR000515">
    <property type="entry name" value="MetI-like"/>
</dbReference>
<keyword evidence="5 7" id="KW-1133">Transmembrane helix</keyword>
<comment type="subcellular location">
    <subcellularLocation>
        <location evidence="1 7">Cell membrane</location>
        <topology evidence="1 7">Multi-pass membrane protein</topology>
    </subcellularLocation>
</comment>
<evidence type="ECO:0000313" key="10">
    <source>
        <dbReference type="Proteomes" id="UP001222118"/>
    </source>
</evidence>
<keyword evidence="10" id="KW-1185">Reference proteome</keyword>
<keyword evidence="2 7" id="KW-0813">Transport</keyword>
<feature type="transmembrane region" description="Helical" evidence="7">
    <location>
        <begin position="250"/>
        <end position="271"/>
    </location>
</feature>
<evidence type="ECO:0000256" key="7">
    <source>
        <dbReference type="RuleBase" id="RU363032"/>
    </source>
</evidence>
<evidence type="ECO:0000259" key="8">
    <source>
        <dbReference type="PROSITE" id="PS50928"/>
    </source>
</evidence>
<dbReference type="SUPFAM" id="SSF161098">
    <property type="entry name" value="MetI-like"/>
    <property type="match status" value="1"/>
</dbReference>
<evidence type="ECO:0000256" key="4">
    <source>
        <dbReference type="ARBA" id="ARBA00022692"/>
    </source>
</evidence>
<dbReference type="InterPro" id="IPR035906">
    <property type="entry name" value="MetI-like_sf"/>
</dbReference>
<feature type="domain" description="ABC transmembrane type-1" evidence="8">
    <location>
        <begin position="68"/>
        <end position="271"/>
    </location>
</feature>
<accession>A0ABY7YVX0</accession>
<organism evidence="9 10">
    <name type="scientific">Devosia rhodophyticola</name>
    <dbReference type="NCBI Taxonomy" id="3026423"/>
    <lineage>
        <taxon>Bacteria</taxon>
        <taxon>Pseudomonadati</taxon>
        <taxon>Pseudomonadota</taxon>
        <taxon>Alphaproteobacteria</taxon>
        <taxon>Hyphomicrobiales</taxon>
        <taxon>Devosiaceae</taxon>
        <taxon>Devosia</taxon>
    </lineage>
</organism>
<keyword evidence="4 7" id="KW-0812">Transmembrane</keyword>
<dbReference type="PANTHER" id="PTHR43744:SF12">
    <property type="entry name" value="ABC TRANSPORTER PERMEASE PROTEIN MG189-RELATED"/>
    <property type="match status" value="1"/>
</dbReference>
<comment type="similarity">
    <text evidence="7">Belongs to the binding-protein-dependent transport system permease family.</text>
</comment>
<protein>
    <submittedName>
        <fullName evidence="9">Carbohydrate ABC transporter permease</fullName>
    </submittedName>
</protein>
<evidence type="ECO:0000256" key="2">
    <source>
        <dbReference type="ARBA" id="ARBA00022448"/>
    </source>
</evidence>
<dbReference type="Proteomes" id="UP001222118">
    <property type="component" value="Chromosome"/>
</dbReference>
<feature type="transmembrane region" description="Helical" evidence="7">
    <location>
        <begin position="103"/>
        <end position="125"/>
    </location>
</feature>
<dbReference type="Gene3D" id="1.10.3720.10">
    <property type="entry name" value="MetI-like"/>
    <property type="match status" value="1"/>
</dbReference>
<dbReference type="EMBL" id="CP118247">
    <property type="protein sequence ID" value="WDR05200.1"/>
    <property type="molecule type" value="Genomic_DNA"/>
</dbReference>
<evidence type="ECO:0000256" key="3">
    <source>
        <dbReference type="ARBA" id="ARBA00022475"/>
    </source>
</evidence>
<name>A0ABY7YVX0_9HYPH</name>
<dbReference type="PANTHER" id="PTHR43744">
    <property type="entry name" value="ABC TRANSPORTER PERMEASE PROTEIN MG189-RELATED-RELATED"/>
    <property type="match status" value="1"/>
</dbReference>
<feature type="transmembrane region" description="Helical" evidence="7">
    <location>
        <begin position="192"/>
        <end position="213"/>
    </location>
</feature>
<evidence type="ECO:0000256" key="6">
    <source>
        <dbReference type="ARBA" id="ARBA00023136"/>
    </source>
</evidence>
<dbReference type="PROSITE" id="PS50928">
    <property type="entry name" value="ABC_TM1"/>
    <property type="match status" value="1"/>
</dbReference>
<feature type="transmembrane region" description="Helical" evidence="7">
    <location>
        <begin position="67"/>
        <end position="91"/>
    </location>
</feature>
<evidence type="ECO:0000313" key="9">
    <source>
        <dbReference type="EMBL" id="WDR05200.1"/>
    </source>
</evidence>
<feature type="transmembrane region" description="Helical" evidence="7">
    <location>
        <begin position="12"/>
        <end position="33"/>
    </location>
</feature>
<keyword evidence="3" id="KW-1003">Cell membrane</keyword>
<gene>
    <name evidence="9" type="ORF">PSQ90_12985</name>
</gene>
<dbReference type="RefSeq" id="WP_282210719.1">
    <property type="nucleotide sequence ID" value="NZ_CP118247.1"/>
</dbReference>
<feature type="transmembrane region" description="Helical" evidence="7">
    <location>
        <begin position="153"/>
        <end position="171"/>
    </location>
</feature>
<reference evidence="9 10" key="1">
    <citation type="submission" date="2023-02" db="EMBL/GenBank/DDBJ databases">
        <title>Devosia chondri sp. nov., isolated from the phycosphere of marine algae.</title>
        <authorList>
            <person name="Kim J.M."/>
            <person name="Lee J.K."/>
            <person name="Choi B.J."/>
            <person name="Bayburt H."/>
            <person name="Jeon C.O."/>
        </authorList>
    </citation>
    <scope>NUCLEOTIDE SEQUENCE [LARGE SCALE GENOMIC DNA]</scope>
    <source>
        <strain evidence="9 10">G2-5</strain>
    </source>
</reference>
<proteinExistence type="inferred from homology"/>
<keyword evidence="6 7" id="KW-0472">Membrane</keyword>
<dbReference type="Pfam" id="PF00528">
    <property type="entry name" value="BPD_transp_1"/>
    <property type="match status" value="1"/>
</dbReference>
<dbReference type="CDD" id="cd06261">
    <property type="entry name" value="TM_PBP2"/>
    <property type="match status" value="1"/>
</dbReference>
<evidence type="ECO:0000256" key="1">
    <source>
        <dbReference type="ARBA" id="ARBA00004651"/>
    </source>
</evidence>
<evidence type="ECO:0000256" key="5">
    <source>
        <dbReference type="ARBA" id="ARBA00022989"/>
    </source>
</evidence>
<sequence length="285" mass="30860">MKSSKSRLPMATWHGVALVLAALYVVPMIYIVLASLTPTGEPVGQVPSRLEFGNYIDAFASSNFGLFLANSVLVSVISTAAQIALSCTAGYALAKLPLPGKGLIMMLLVALLVVPPEIVMVPLFVMSKQVPFIGGNDWLGNGGQGLIDSLPGLMAPHVVSALGIFLMRQFYQDLPDELGDAARVDGASERRIFVMIYTPLVMPAVAVVGIFAFQSAWNDFLWPLIMTRSTDMQTLQLGLTVFFQENSTQWNLLMAVVLTISLPVLALFLFIQKFFRADVMSGAVK</sequence>